<evidence type="ECO:0000313" key="7">
    <source>
        <dbReference type="Proteomes" id="UP001550348"/>
    </source>
</evidence>
<dbReference type="InterPro" id="IPR027417">
    <property type="entry name" value="P-loop_NTPase"/>
</dbReference>
<evidence type="ECO:0000256" key="4">
    <source>
        <dbReference type="SAM" id="MobiDB-lite"/>
    </source>
</evidence>
<dbReference type="Pfam" id="PF08706">
    <property type="entry name" value="D5_N"/>
    <property type="match status" value="1"/>
</dbReference>
<dbReference type="InterPro" id="IPR014818">
    <property type="entry name" value="Phage/plasmid_primase_P4_C"/>
</dbReference>
<dbReference type="Pfam" id="PF19263">
    <property type="entry name" value="DUF5906"/>
    <property type="match status" value="1"/>
</dbReference>
<dbReference type="PROSITE" id="PS51206">
    <property type="entry name" value="SF3_HELICASE_1"/>
    <property type="match status" value="1"/>
</dbReference>
<keyword evidence="3" id="KW-0067">ATP-binding</keyword>
<reference evidence="6 7" key="1">
    <citation type="submission" date="2024-06" db="EMBL/GenBank/DDBJ databases">
        <title>The Natural Products Discovery Center: Release of the First 8490 Sequenced Strains for Exploring Actinobacteria Biosynthetic Diversity.</title>
        <authorList>
            <person name="Kalkreuter E."/>
            <person name="Kautsar S.A."/>
            <person name="Yang D."/>
            <person name="Bader C.D."/>
            <person name="Teijaro C.N."/>
            <person name="Fluegel L."/>
            <person name="Davis C.M."/>
            <person name="Simpson J.R."/>
            <person name="Lauterbach L."/>
            <person name="Steele A.D."/>
            <person name="Gui C."/>
            <person name="Meng S."/>
            <person name="Li G."/>
            <person name="Viehrig K."/>
            <person name="Ye F."/>
            <person name="Su P."/>
            <person name="Kiefer A.F."/>
            <person name="Nichols A."/>
            <person name="Cepeda A.J."/>
            <person name="Yan W."/>
            <person name="Fan B."/>
            <person name="Jiang Y."/>
            <person name="Adhikari A."/>
            <person name="Zheng C.-J."/>
            <person name="Schuster L."/>
            <person name="Cowan T.M."/>
            <person name="Smanski M.J."/>
            <person name="Chevrette M.G."/>
            <person name="De Carvalho L.P.S."/>
            <person name="Shen B."/>
        </authorList>
    </citation>
    <scope>NUCLEOTIDE SEQUENCE [LARGE SCALE GENOMIC DNA]</scope>
    <source>
        <strain evidence="6 7">NPDC006286</strain>
    </source>
</reference>
<comment type="caution">
    <text evidence="6">The sequence shown here is derived from an EMBL/GenBank/DDBJ whole genome shotgun (WGS) entry which is preliminary data.</text>
</comment>
<dbReference type="EMBL" id="JBEXRX010000004">
    <property type="protein sequence ID" value="MEU0150898.1"/>
    <property type="molecule type" value="Genomic_DNA"/>
</dbReference>
<protein>
    <submittedName>
        <fullName evidence="6">Phage/plasmid primase, P4 family</fullName>
    </submittedName>
</protein>
<keyword evidence="7" id="KW-1185">Reference proteome</keyword>
<accession>A0ABV2VDM9</accession>
<evidence type="ECO:0000256" key="2">
    <source>
        <dbReference type="ARBA" id="ARBA00022801"/>
    </source>
</evidence>
<evidence type="ECO:0000256" key="1">
    <source>
        <dbReference type="ARBA" id="ARBA00022741"/>
    </source>
</evidence>
<organism evidence="6 7">
    <name type="scientific">Micromonospora fulviviridis</name>
    <dbReference type="NCBI Taxonomy" id="47860"/>
    <lineage>
        <taxon>Bacteria</taxon>
        <taxon>Bacillati</taxon>
        <taxon>Actinomycetota</taxon>
        <taxon>Actinomycetes</taxon>
        <taxon>Micromonosporales</taxon>
        <taxon>Micromonosporaceae</taxon>
        <taxon>Micromonospora</taxon>
    </lineage>
</organism>
<proteinExistence type="predicted"/>
<dbReference type="SUPFAM" id="SSF52540">
    <property type="entry name" value="P-loop containing nucleoside triphosphate hydrolases"/>
    <property type="match status" value="1"/>
</dbReference>
<feature type="region of interest" description="Disordered" evidence="4">
    <location>
        <begin position="27"/>
        <end position="60"/>
    </location>
</feature>
<dbReference type="InterPro" id="IPR006500">
    <property type="entry name" value="Helicase_put_C_phage/plasmid"/>
</dbReference>
<dbReference type="PANTHER" id="PTHR35372:SF2">
    <property type="entry name" value="SF3 HELICASE DOMAIN-CONTAINING PROTEIN"/>
    <property type="match status" value="1"/>
</dbReference>
<dbReference type="Proteomes" id="UP001550348">
    <property type="component" value="Unassembled WGS sequence"/>
</dbReference>
<dbReference type="NCBIfam" id="TIGR01613">
    <property type="entry name" value="primase_Cterm"/>
    <property type="match status" value="1"/>
</dbReference>
<sequence length="516" mass="56539">MEWTNDDDRQYADALDWGIDEDGEVVILADPPPSVNGTRAAQDQPPPDDGGSDARTDTDGNAHATAVNTQQIEIHRGQGRIAERLVAAYGDRLRYAHGLGWHIWDGARWAPDRDGAPQRAVWAVLRHALINEVPYLTEPARSQLVADVRRCETAAGVDGVLRIAANLRPVAVAAVQLDADPWLFNLPNGTLDLRTGELRAHDPADLITRVAGCGYEPHAAGPVFDRFLAEVLPDPDVRAFVQRLLGSAMFGQVRDHVLPILTGTGCNGKSTLVELVRDVFGDYGIAAEPELLVERRGAHPTGQADLLGIRLATTTETDEGRRLAAATVKRLTGGDKIRARRMARDFFEFRPSHTIIMVTNDLPKVQGDDPAIWRRIMVVPFDVVITAVDPELPDRLRLEMPAVLAWLLDGYRAWQAAGGLRPPATVLGTTQAYREASDPIGRFLEGRTRSAPGALVPARTMYNAWVAWCQANGEQAGSEVSFAAYMGRRGITKQRTRSGNKYVGVELRDEEDQAEQ</sequence>
<evidence type="ECO:0000256" key="3">
    <source>
        <dbReference type="ARBA" id="ARBA00022840"/>
    </source>
</evidence>
<keyword evidence="1" id="KW-0547">Nucleotide-binding</keyword>
<dbReference type="RefSeq" id="WP_355663065.1">
    <property type="nucleotide sequence ID" value="NZ_JBEXRX010000004.1"/>
</dbReference>
<dbReference type="SMART" id="SM00885">
    <property type="entry name" value="D5_N"/>
    <property type="match status" value="1"/>
</dbReference>
<dbReference type="InterPro" id="IPR045455">
    <property type="entry name" value="NrS-1_pol-like_helicase"/>
</dbReference>
<dbReference type="InterPro" id="IPR014015">
    <property type="entry name" value="Helicase_SF3_DNA-vir"/>
</dbReference>
<dbReference type="PANTHER" id="PTHR35372">
    <property type="entry name" value="ATP BINDING PROTEIN-RELATED"/>
    <property type="match status" value="1"/>
</dbReference>
<name>A0ABV2VDM9_9ACTN</name>
<feature type="domain" description="SF3 helicase" evidence="5">
    <location>
        <begin position="236"/>
        <end position="394"/>
    </location>
</feature>
<keyword evidence="2" id="KW-0378">Hydrolase</keyword>
<dbReference type="InterPro" id="IPR051620">
    <property type="entry name" value="ORF904-like_C"/>
</dbReference>
<evidence type="ECO:0000313" key="6">
    <source>
        <dbReference type="EMBL" id="MEU0150898.1"/>
    </source>
</evidence>
<gene>
    <name evidence="6" type="ORF">ABZ071_03030</name>
</gene>
<dbReference type="Gene3D" id="3.40.50.300">
    <property type="entry name" value="P-loop containing nucleotide triphosphate hydrolases"/>
    <property type="match status" value="1"/>
</dbReference>
<evidence type="ECO:0000259" key="5">
    <source>
        <dbReference type="PROSITE" id="PS51206"/>
    </source>
</evidence>